<dbReference type="CDD" id="cd22573">
    <property type="entry name" value="RMP1_RBD"/>
    <property type="match status" value="1"/>
</dbReference>
<evidence type="ECO:0000259" key="2">
    <source>
        <dbReference type="Pfam" id="PF20945"/>
    </source>
</evidence>
<comment type="caution">
    <text evidence="3">The sequence shown here is derived from an EMBL/GenBank/DDBJ whole genome shotgun (WGS) entry which is preliminary data.</text>
</comment>
<dbReference type="VEuPathDB" id="FungiDB:C8Q69DRAFT_70504"/>
<reference evidence="3 4" key="1">
    <citation type="journal article" date="2018" name="Front. Microbiol.">
        <title>Genomic and genetic insights into a cosmopolitan fungus, Paecilomyces variotii (Eurotiales).</title>
        <authorList>
            <person name="Urquhart A.S."/>
            <person name="Mondo S.J."/>
            <person name="Makela M.R."/>
            <person name="Hane J.K."/>
            <person name="Wiebenga A."/>
            <person name="He G."/>
            <person name="Mihaltcheva S."/>
            <person name="Pangilinan J."/>
            <person name="Lipzen A."/>
            <person name="Barry K."/>
            <person name="de Vries R.P."/>
            <person name="Grigoriev I.V."/>
            <person name="Idnurm A."/>
        </authorList>
    </citation>
    <scope>NUCLEOTIDE SEQUENCE [LARGE SCALE GENOMIC DNA]</scope>
    <source>
        <strain evidence="3 4">CBS 101075</strain>
    </source>
</reference>
<evidence type="ECO:0000256" key="1">
    <source>
        <dbReference type="SAM" id="MobiDB-lite"/>
    </source>
</evidence>
<dbReference type="GeneID" id="39603224"/>
<proteinExistence type="predicted"/>
<dbReference type="GO" id="GO:0000294">
    <property type="term" value="P:nuclear-transcribed mRNA catabolic process, RNase MRP-dependent"/>
    <property type="evidence" value="ECO:0007669"/>
    <property type="project" value="TreeGrafter"/>
</dbReference>
<dbReference type="Pfam" id="PF20945">
    <property type="entry name" value="RMP1"/>
    <property type="match status" value="1"/>
</dbReference>
<dbReference type="AlphaFoldDB" id="A0A443HLW0"/>
<organism evidence="3 4">
    <name type="scientific">Byssochlamys spectabilis</name>
    <name type="common">Paecilomyces variotii</name>
    <dbReference type="NCBI Taxonomy" id="264951"/>
    <lineage>
        <taxon>Eukaryota</taxon>
        <taxon>Fungi</taxon>
        <taxon>Dikarya</taxon>
        <taxon>Ascomycota</taxon>
        <taxon>Pezizomycotina</taxon>
        <taxon>Eurotiomycetes</taxon>
        <taxon>Eurotiomycetidae</taxon>
        <taxon>Eurotiales</taxon>
        <taxon>Thermoascaceae</taxon>
        <taxon>Paecilomyces</taxon>
    </lineage>
</organism>
<evidence type="ECO:0000313" key="4">
    <source>
        <dbReference type="Proteomes" id="UP000283841"/>
    </source>
</evidence>
<dbReference type="EMBL" id="RCNU01000011">
    <property type="protein sequence ID" value="RWQ92795.1"/>
    <property type="molecule type" value="Genomic_DNA"/>
</dbReference>
<dbReference type="InterPro" id="IPR047204">
    <property type="entry name" value="RMP1_RBD"/>
</dbReference>
<feature type="region of interest" description="Disordered" evidence="1">
    <location>
        <begin position="155"/>
        <end position="212"/>
    </location>
</feature>
<dbReference type="GO" id="GO:0042134">
    <property type="term" value="F:rRNA primary transcript binding"/>
    <property type="evidence" value="ECO:0007669"/>
    <property type="project" value="InterPro"/>
</dbReference>
<dbReference type="InterPro" id="IPR047205">
    <property type="entry name" value="RMP1"/>
</dbReference>
<accession>A0A443HLW0</accession>
<dbReference type="RefSeq" id="XP_028482440.1">
    <property type="nucleotide sequence ID" value="XM_028633947.1"/>
</dbReference>
<dbReference type="PANTHER" id="PTHR37792">
    <property type="entry name" value="RIBONUCLEASE MRP PROTEIN SUBUNIT RMP1"/>
    <property type="match status" value="1"/>
</dbReference>
<dbReference type="GO" id="GO:0000172">
    <property type="term" value="C:ribonuclease MRP complex"/>
    <property type="evidence" value="ECO:0007669"/>
    <property type="project" value="InterPro"/>
</dbReference>
<dbReference type="STRING" id="264951.A0A443HLW0"/>
<dbReference type="PANTHER" id="PTHR37792:SF1">
    <property type="entry name" value="RIBONUCLEASE MRP PROTEIN SUBUNIT RMP1"/>
    <property type="match status" value="1"/>
</dbReference>
<evidence type="ECO:0000313" key="3">
    <source>
        <dbReference type="EMBL" id="RWQ92795.1"/>
    </source>
</evidence>
<gene>
    <name evidence="3" type="ORF">C8Q69DRAFT_70504</name>
</gene>
<name>A0A443HLW0_BYSSP</name>
<dbReference type="Proteomes" id="UP000283841">
    <property type="component" value="Unassembled WGS sequence"/>
</dbReference>
<protein>
    <recommendedName>
        <fullName evidence="2">RNase MRP protein 1 RNA binding domain-containing protein</fullName>
    </recommendedName>
</protein>
<keyword evidence="4" id="KW-1185">Reference proteome</keyword>
<dbReference type="GO" id="GO:0000466">
    <property type="term" value="P:maturation of 5.8S rRNA from tricistronic rRNA transcript (SSU-rRNA, 5.8S rRNA, LSU-rRNA)"/>
    <property type="evidence" value="ECO:0007669"/>
    <property type="project" value="TreeGrafter"/>
</dbReference>
<feature type="compositionally biased region" description="Polar residues" evidence="1">
    <location>
        <begin position="177"/>
        <end position="186"/>
    </location>
</feature>
<feature type="domain" description="RNase MRP protein 1 RNA binding" evidence="2">
    <location>
        <begin position="19"/>
        <end position="103"/>
    </location>
</feature>
<sequence length="212" mass="23670">MSTRSPLAGDEIRTIHSMTHMIYHRNKNQHSGAKWWKWLRILKSSIYNLLMALEDDITGNAVATYEDHLRRRLIPRCYLAFSAVVADTQFSALGTVLLAIVARVAGVVGIQEENLQESPVAYDEVDKPSYGVALGQPQDIGEPVHRATNAPALTRQQADDELTAARVRRPKSKSASDDQTSAPNPSKSKRHEPSTRKKRKKNAIDDLFSNLL</sequence>